<evidence type="ECO:0000256" key="1">
    <source>
        <dbReference type="PROSITE-ProRule" id="PRU00023"/>
    </source>
</evidence>
<proteinExistence type="predicted"/>
<keyword evidence="1" id="KW-0040">ANK repeat</keyword>
<dbReference type="EnsemblFungi" id="MAPG_11536T0">
    <property type="protein sequence ID" value="MAPG_11536T0"/>
    <property type="gene ID" value="MAPG_11536"/>
</dbReference>
<feature type="region of interest" description="Disordered" evidence="2">
    <location>
        <begin position="1"/>
        <end position="21"/>
    </location>
</feature>
<reference evidence="3" key="1">
    <citation type="submission" date="2010-05" db="EMBL/GenBank/DDBJ databases">
        <title>The Genome Sequence of Magnaporthe poae strain ATCC 64411.</title>
        <authorList>
            <consortium name="The Broad Institute Genome Sequencing Platform"/>
            <consortium name="Broad Institute Genome Sequencing Center for Infectious Disease"/>
            <person name="Ma L.-J."/>
            <person name="Dead R."/>
            <person name="Young S."/>
            <person name="Zeng Q."/>
            <person name="Koehrsen M."/>
            <person name="Alvarado L."/>
            <person name="Berlin A."/>
            <person name="Chapman S.B."/>
            <person name="Chen Z."/>
            <person name="Freedman E."/>
            <person name="Gellesch M."/>
            <person name="Goldberg J."/>
            <person name="Griggs A."/>
            <person name="Gujja S."/>
            <person name="Heilman E.R."/>
            <person name="Heiman D."/>
            <person name="Hepburn T."/>
            <person name="Howarth C."/>
            <person name="Jen D."/>
            <person name="Larson L."/>
            <person name="Mehta T."/>
            <person name="Neiman D."/>
            <person name="Pearson M."/>
            <person name="Roberts A."/>
            <person name="Saif S."/>
            <person name="Shea T."/>
            <person name="Shenoy N."/>
            <person name="Sisk P."/>
            <person name="Stolte C."/>
            <person name="Sykes S."/>
            <person name="Walk T."/>
            <person name="White J."/>
            <person name="Yandava C."/>
            <person name="Haas B."/>
            <person name="Nusbaum C."/>
            <person name="Birren B."/>
        </authorList>
    </citation>
    <scope>NUCLEOTIDE SEQUENCE</scope>
    <source>
        <strain evidence="3">ATCC 64411</strain>
    </source>
</reference>
<feature type="repeat" description="ANK" evidence="1">
    <location>
        <begin position="117"/>
        <end position="145"/>
    </location>
</feature>
<reference evidence="4" key="4">
    <citation type="journal article" date="2015" name="G3 (Bethesda)">
        <title>Genome sequences of three phytopathogenic species of the Magnaporthaceae family of fungi.</title>
        <authorList>
            <person name="Okagaki L.H."/>
            <person name="Nunes C.C."/>
            <person name="Sailsbery J."/>
            <person name="Clay B."/>
            <person name="Brown D."/>
            <person name="John T."/>
            <person name="Oh Y."/>
            <person name="Young N."/>
            <person name="Fitzgerald M."/>
            <person name="Haas B.J."/>
            <person name="Zeng Q."/>
            <person name="Young S."/>
            <person name="Adiconis X."/>
            <person name="Fan L."/>
            <person name="Levin J.Z."/>
            <person name="Mitchell T.K."/>
            <person name="Okubara P.A."/>
            <person name="Farman M.L."/>
            <person name="Kohn L.M."/>
            <person name="Birren B."/>
            <person name="Ma L.-J."/>
            <person name="Dean R.A."/>
        </authorList>
    </citation>
    <scope>NUCLEOTIDE SEQUENCE</scope>
    <source>
        <strain evidence="4">ATCC 64411 / 73-15</strain>
    </source>
</reference>
<dbReference type="OrthoDB" id="539213at2759"/>
<dbReference type="Gene3D" id="1.25.40.20">
    <property type="entry name" value="Ankyrin repeat-containing domain"/>
    <property type="match status" value="1"/>
</dbReference>
<reference evidence="3" key="3">
    <citation type="submission" date="2011-03" db="EMBL/GenBank/DDBJ databases">
        <title>Annotation of Magnaporthe poae ATCC 64411.</title>
        <authorList>
            <person name="Ma L.-J."/>
            <person name="Dead R."/>
            <person name="Young S.K."/>
            <person name="Zeng Q."/>
            <person name="Gargeya S."/>
            <person name="Fitzgerald M."/>
            <person name="Haas B."/>
            <person name="Abouelleil A."/>
            <person name="Alvarado L."/>
            <person name="Arachchi H.M."/>
            <person name="Berlin A."/>
            <person name="Brown A."/>
            <person name="Chapman S.B."/>
            <person name="Chen Z."/>
            <person name="Dunbar C."/>
            <person name="Freedman E."/>
            <person name="Gearin G."/>
            <person name="Gellesch M."/>
            <person name="Goldberg J."/>
            <person name="Griggs A."/>
            <person name="Gujja S."/>
            <person name="Heiman D."/>
            <person name="Howarth C."/>
            <person name="Larson L."/>
            <person name="Lui A."/>
            <person name="MacDonald P.J.P."/>
            <person name="Mehta T."/>
            <person name="Montmayeur A."/>
            <person name="Murphy C."/>
            <person name="Neiman D."/>
            <person name="Pearson M."/>
            <person name="Priest M."/>
            <person name="Roberts A."/>
            <person name="Saif S."/>
            <person name="Shea T."/>
            <person name="Shenoy N."/>
            <person name="Sisk P."/>
            <person name="Stolte C."/>
            <person name="Sykes S."/>
            <person name="Yandava C."/>
            <person name="Wortman J."/>
            <person name="Nusbaum C."/>
            <person name="Birren B."/>
        </authorList>
    </citation>
    <scope>NUCLEOTIDE SEQUENCE</scope>
    <source>
        <strain evidence="3">ATCC 64411</strain>
    </source>
</reference>
<gene>
    <name evidence="3" type="ORF">MAPG_11536</name>
</gene>
<evidence type="ECO:0000313" key="4">
    <source>
        <dbReference type="EnsemblFungi" id="MAPG_11536T0"/>
    </source>
</evidence>
<protein>
    <submittedName>
        <fullName evidence="3 4">Uncharacterized protein</fullName>
    </submittedName>
</protein>
<reference evidence="4" key="5">
    <citation type="submission" date="2015-06" db="UniProtKB">
        <authorList>
            <consortium name="EnsemblFungi"/>
        </authorList>
    </citation>
    <scope>IDENTIFICATION</scope>
    <source>
        <strain evidence="4">ATCC 64411</strain>
    </source>
</reference>
<dbReference type="EMBL" id="GL876982">
    <property type="protein sequence ID" value="KLU92591.1"/>
    <property type="molecule type" value="Genomic_DNA"/>
</dbReference>
<dbReference type="SMART" id="SM00248">
    <property type="entry name" value="ANK"/>
    <property type="match status" value="2"/>
</dbReference>
<sequence>MSTVRPPAEPSLGSPGGRALTEPLLKPGRIRTVVLSAGTSARERSTPLQVAAYADPPTLKTLLAAGATFDHHAEWGGLCTLPFGAATRRSATLGGLRKLPPLQTMLGAGAFPVNCLALYRAAHCGDVSAMRLLLENGVDINKKGGTDGSPLQASSQSRKPKVLSFWKCQRAAGRVVRHSQGPDQDSQHLNPAWTPTLALAEEKAELPFRHRPNPPQASGKLGYPPRAACILERGSDVNLLGGKHGFAPLPCTGTTATSSGCYWRAARTSTGRVPNTGRHCRQRRTSQKHVEVLPDNGADARAAGS</sequence>
<dbReference type="PROSITE" id="PS50088">
    <property type="entry name" value="ANK_REPEAT"/>
    <property type="match status" value="1"/>
</dbReference>
<dbReference type="InterPro" id="IPR036770">
    <property type="entry name" value="Ankyrin_rpt-contain_sf"/>
</dbReference>
<organism evidence="4 5">
    <name type="scientific">Magnaporthiopsis poae (strain ATCC 64411 / 73-15)</name>
    <name type="common">Kentucky bluegrass fungus</name>
    <name type="synonym">Magnaporthe poae</name>
    <dbReference type="NCBI Taxonomy" id="644358"/>
    <lineage>
        <taxon>Eukaryota</taxon>
        <taxon>Fungi</taxon>
        <taxon>Dikarya</taxon>
        <taxon>Ascomycota</taxon>
        <taxon>Pezizomycotina</taxon>
        <taxon>Sordariomycetes</taxon>
        <taxon>Sordariomycetidae</taxon>
        <taxon>Magnaporthales</taxon>
        <taxon>Magnaporthaceae</taxon>
        <taxon>Magnaporthiopsis</taxon>
    </lineage>
</organism>
<keyword evidence="5" id="KW-1185">Reference proteome</keyword>
<dbReference type="VEuPathDB" id="FungiDB:MAPG_11536"/>
<dbReference type="EMBL" id="ADBL01002843">
    <property type="status" value="NOT_ANNOTATED_CDS"/>
    <property type="molecule type" value="Genomic_DNA"/>
</dbReference>
<dbReference type="SUPFAM" id="SSF48403">
    <property type="entry name" value="Ankyrin repeat"/>
    <property type="match status" value="1"/>
</dbReference>
<reference evidence="5" key="2">
    <citation type="submission" date="2010-05" db="EMBL/GenBank/DDBJ databases">
        <title>The genome sequence of Magnaporthe poae strain ATCC 64411.</title>
        <authorList>
            <person name="Ma L.-J."/>
            <person name="Dead R."/>
            <person name="Young S."/>
            <person name="Zeng Q."/>
            <person name="Koehrsen M."/>
            <person name="Alvarado L."/>
            <person name="Berlin A."/>
            <person name="Chapman S.B."/>
            <person name="Chen Z."/>
            <person name="Freedman E."/>
            <person name="Gellesch M."/>
            <person name="Goldberg J."/>
            <person name="Griggs A."/>
            <person name="Gujja S."/>
            <person name="Heilman E.R."/>
            <person name="Heiman D."/>
            <person name="Hepburn T."/>
            <person name="Howarth C."/>
            <person name="Jen D."/>
            <person name="Larson L."/>
            <person name="Mehta T."/>
            <person name="Neiman D."/>
            <person name="Pearson M."/>
            <person name="Roberts A."/>
            <person name="Saif S."/>
            <person name="Shea T."/>
            <person name="Shenoy N."/>
            <person name="Sisk P."/>
            <person name="Stolte C."/>
            <person name="Sykes S."/>
            <person name="Walk T."/>
            <person name="White J."/>
            <person name="Yandava C."/>
            <person name="Haas B."/>
            <person name="Nusbaum C."/>
            <person name="Birren B."/>
        </authorList>
    </citation>
    <scope>NUCLEOTIDE SEQUENCE [LARGE SCALE GENOMIC DNA]</scope>
    <source>
        <strain evidence="5">ATCC 64411 / 73-15</strain>
    </source>
</reference>
<evidence type="ECO:0000313" key="3">
    <source>
        <dbReference type="EMBL" id="KLU92591.1"/>
    </source>
</evidence>
<dbReference type="Proteomes" id="UP000011715">
    <property type="component" value="Unassembled WGS sequence"/>
</dbReference>
<dbReference type="InterPro" id="IPR002110">
    <property type="entry name" value="Ankyrin_rpt"/>
</dbReference>
<name>A0A0C4EFI6_MAGP6</name>
<accession>A0A0C4EFI6</accession>
<dbReference type="Pfam" id="PF00023">
    <property type="entry name" value="Ank"/>
    <property type="match status" value="1"/>
</dbReference>
<evidence type="ECO:0000256" key="2">
    <source>
        <dbReference type="SAM" id="MobiDB-lite"/>
    </source>
</evidence>
<dbReference type="AlphaFoldDB" id="A0A0C4EFI6"/>
<evidence type="ECO:0000313" key="5">
    <source>
        <dbReference type="Proteomes" id="UP000011715"/>
    </source>
</evidence>